<dbReference type="AlphaFoldDB" id="A0AAV4VFM5"/>
<gene>
    <name evidence="1" type="ORF">CEXT_572551</name>
</gene>
<name>A0AAV4VFM5_CAEEX</name>
<evidence type="ECO:0000313" key="1">
    <source>
        <dbReference type="EMBL" id="GIY68765.1"/>
    </source>
</evidence>
<reference evidence="1 2" key="1">
    <citation type="submission" date="2021-06" db="EMBL/GenBank/DDBJ databases">
        <title>Caerostris extrusa draft genome.</title>
        <authorList>
            <person name="Kono N."/>
            <person name="Arakawa K."/>
        </authorList>
    </citation>
    <scope>NUCLEOTIDE SEQUENCE [LARGE SCALE GENOMIC DNA]</scope>
</reference>
<protein>
    <submittedName>
        <fullName evidence="1">Uncharacterized protein</fullName>
    </submittedName>
</protein>
<accession>A0AAV4VFM5</accession>
<organism evidence="1 2">
    <name type="scientific">Caerostris extrusa</name>
    <name type="common">Bark spider</name>
    <name type="synonym">Caerostris bankana</name>
    <dbReference type="NCBI Taxonomy" id="172846"/>
    <lineage>
        <taxon>Eukaryota</taxon>
        <taxon>Metazoa</taxon>
        <taxon>Ecdysozoa</taxon>
        <taxon>Arthropoda</taxon>
        <taxon>Chelicerata</taxon>
        <taxon>Arachnida</taxon>
        <taxon>Araneae</taxon>
        <taxon>Araneomorphae</taxon>
        <taxon>Entelegynae</taxon>
        <taxon>Araneoidea</taxon>
        <taxon>Araneidae</taxon>
        <taxon>Caerostris</taxon>
    </lineage>
</organism>
<sequence>MPNNGRKSMSSNRHLQARQYVSNQTQLFLRACVDRQSPVKYEEVLSRMIRYSVTDLCYPTPTYYVVPANHLNVTANQFCELVSLRKLYHIFDVL</sequence>
<comment type="caution">
    <text evidence="1">The sequence shown here is derived from an EMBL/GenBank/DDBJ whole genome shotgun (WGS) entry which is preliminary data.</text>
</comment>
<keyword evidence="2" id="KW-1185">Reference proteome</keyword>
<proteinExistence type="predicted"/>
<dbReference type="Proteomes" id="UP001054945">
    <property type="component" value="Unassembled WGS sequence"/>
</dbReference>
<dbReference type="EMBL" id="BPLR01014435">
    <property type="protein sequence ID" value="GIY68765.1"/>
    <property type="molecule type" value="Genomic_DNA"/>
</dbReference>
<evidence type="ECO:0000313" key="2">
    <source>
        <dbReference type="Proteomes" id="UP001054945"/>
    </source>
</evidence>